<feature type="domain" description="IBB" evidence="7">
    <location>
        <begin position="1"/>
        <end position="57"/>
    </location>
</feature>
<dbReference type="GO" id="GO:0006606">
    <property type="term" value="P:protein import into nucleus"/>
    <property type="evidence" value="ECO:0007669"/>
    <property type="project" value="InterPro"/>
</dbReference>
<dbReference type="Pfam" id="PF16186">
    <property type="entry name" value="Arm_3"/>
    <property type="match status" value="1"/>
</dbReference>
<gene>
    <name evidence="8" type="ORF">Cadr_000010217</name>
</gene>
<feature type="region of interest" description="Disordered" evidence="6">
    <location>
        <begin position="1"/>
        <end position="42"/>
    </location>
</feature>
<evidence type="ECO:0000313" key="9">
    <source>
        <dbReference type="Proteomes" id="UP000299084"/>
    </source>
</evidence>
<dbReference type="InterPro" id="IPR032413">
    <property type="entry name" value="Arm_3"/>
</dbReference>
<keyword evidence="2 5" id="KW-0813">Transport</keyword>
<dbReference type="Proteomes" id="UP000299084">
    <property type="component" value="Unassembled WGS sequence"/>
</dbReference>
<evidence type="ECO:0000256" key="4">
    <source>
        <dbReference type="ARBA" id="ARBA00022927"/>
    </source>
</evidence>
<keyword evidence="3" id="KW-0677">Repeat</keyword>
<sequence length="441" mass="50507">MASPGKDNYRMKSYKNKALNPQEMRRRREEEGIQLRKQKREEQLFKRRNVSLPRNDESMLESPIQDPDISSTVPIPEEEVITTDMVQMIFSNNADQQLTATQKFRKLLSKGKNYFQYEPNPPIDQVIQKPGVVQRFVTFLERNDNCTLQFEAAWALTNIASGTFLHTKVVIETGAVPIFIKLLNSEHEDVQEQTKCQCPIVEKEKLIQEMIERKNFTLISMLLLTNSNRLTTTRNAVWALSNLCRGKNPPPNFSKVILNCSALPCLLHLLSSSKESIRKEACWTVSNITAGNRAQIQAVIDANIFPVLIEILQKAEFRTRKEAAWAITNATSGGTPEQIRCETDVLTCFLNVNGTKFEIIHTFYFCAKSFQLLKTSSASGLDKIEFLQSHENQEIYQKAFDLIEHYFGVEDDDPSIVPQVDENQQQFVFQQQEAPMEGFQL</sequence>
<dbReference type="Gene3D" id="1.20.5.690">
    <property type="entry name" value="Importin-alpha, importin-beta-binding domain"/>
    <property type="match status" value="1"/>
</dbReference>
<dbReference type="InterPro" id="IPR016024">
    <property type="entry name" value="ARM-type_fold"/>
</dbReference>
<dbReference type="PROSITE" id="PS51214">
    <property type="entry name" value="IBB"/>
    <property type="match status" value="1"/>
</dbReference>
<dbReference type="SUPFAM" id="SSF48371">
    <property type="entry name" value="ARM repeat"/>
    <property type="match status" value="1"/>
</dbReference>
<dbReference type="InterPro" id="IPR024931">
    <property type="entry name" value="Importin_alpha"/>
</dbReference>
<dbReference type="PANTHER" id="PTHR23316">
    <property type="entry name" value="IMPORTIN ALPHA"/>
    <property type="match status" value="1"/>
</dbReference>
<dbReference type="InterPro" id="IPR011989">
    <property type="entry name" value="ARM-like"/>
</dbReference>
<comment type="function">
    <text evidence="5">Functions in nuclear protein import.</text>
</comment>
<dbReference type="GO" id="GO:0005737">
    <property type="term" value="C:cytoplasm"/>
    <property type="evidence" value="ECO:0007669"/>
    <property type="project" value="InterPro"/>
</dbReference>
<evidence type="ECO:0000259" key="7">
    <source>
        <dbReference type="PROSITE" id="PS51214"/>
    </source>
</evidence>
<evidence type="ECO:0000256" key="5">
    <source>
        <dbReference type="PIRNR" id="PIRNR005673"/>
    </source>
</evidence>
<accession>A0A5N4DVR0</accession>
<name>A0A5N4DVR0_CAMDR</name>
<dbReference type="AlphaFoldDB" id="A0A5N4DVR0"/>
<evidence type="ECO:0000256" key="6">
    <source>
        <dbReference type="SAM" id="MobiDB-lite"/>
    </source>
</evidence>
<dbReference type="InterPro" id="IPR000225">
    <property type="entry name" value="Armadillo"/>
</dbReference>
<dbReference type="PIRSF" id="PIRSF005673">
    <property type="entry name" value="Importin_alpha"/>
    <property type="match status" value="1"/>
</dbReference>
<dbReference type="InterPro" id="IPR002652">
    <property type="entry name" value="Importin-a_IBB"/>
</dbReference>
<dbReference type="EMBL" id="JWIN03000008">
    <property type="protein sequence ID" value="KAB1275147.1"/>
    <property type="molecule type" value="Genomic_DNA"/>
</dbReference>
<evidence type="ECO:0000256" key="2">
    <source>
        <dbReference type="ARBA" id="ARBA00022448"/>
    </source>
</evidence>
<dbReference type="GO" id="GO:0061608">
    <property type="term" value="F:nuclear import signal receptor activity"/>
    <property type="evidence" value="ECO:0007669"/>
    <property type="project" value="InterPro"/>
</dbReference>
<evidence type="ECO:0000256" key="1">
    <source>
        <dbReference type="ARBA" id="ARBA00010394"/>
    </source>
</evidence>
<protein>
    <recommendedName>
        <fullName evidence="5">Importin subunit alpha</fullName>
    </recommendedName>
</protein>
<keyword evidence="4 5" id="KW-0653">Protein transport</keyword>
<dbReference type="SMART" id="SM00185">
    <property type="entry name" value="ARM"/>
    <property type="match status" value="4"/>
</dbReference>
<organism evidence="8 9">
    <name type="scientific">Camelus dromedarius</name>
    <name type="common">Dromedary</name>
    <name type="synonym">Arabian camel</name>
    <dbReference type="NCBI Taxonomy" id="9838"/>
    <lineage>
        <taxon>Eukaryota</taxon>
        <taxon>Metazoa</taxon>
        <taxon>Chordata</taxon>
        <taxon>Craniata</taxon>
        <taxon>Vertebrata</taxon>
        <taxon>Euteleostomi</taxon>
        <taxon>Mammalia</taxon>
        <taxon>Eutheria</taxon>
        <taxon>Laurasiatheria</taxon>
        <taxon>Artiodactyla</taxon>
        <taxon>Tylopoda</taxon>
        <taxon>Camelidae</taxon>
        <taxon>Camelus</taxon>
    </lineage>
</organism>
<dbReference type="FunFam" id="1.20.5.690:FF:000001">
    <property type="entry name" value="Importin subunit alpha"/>
    <property type="match status" value="1"/>
</dbReference>
<dbReference type="Gene3D" id="1.25.10.10">
    <property type="entry name" value="Leucine-rich Repeat Variant"/>
    <property type="match status" value="2"/>
</dbReference>
<keyword evidence="9" id="KW-1185">Reference proteome</keyword>
<dbReference type="Pfam" id="PF00514">
    <property type="entry name" value="Arm"/>
    <property type="match status" value="4"/>
</dbReference>
<reference evidence="8 9" key="1">
    <citation type="journal article" date="2019" name="Mol. Ecol. Resour.">
        <title>Improving Illumina assemblies with Hi-C and long reads: an example with the North African dromedary.</title>
        <authorList>
            <person name="Elbers J.P."/>
            <person name="Rogers M.F."/>
            <person name="Perelman P.L."/>
            <person name="Proskuryakova A.A."/>
            <person name="Serdyukova N.A."/>
            <person name="Johnson W.E."/>
            <person name="Horin P."/>
            <person name="Corander J."/>
            <person name="Murphy D."/>
            <person name="Burger P.A."/>
        </authorList>
    </citation>
    <scope>NUCLEOTIDE SEQUENCE [LARGE SCALE GENOMIC DNA]</scope>
    <source>
        <strain evidence="8">Drom800</strain>
        <tissue evidence="8">Blood</tissue>
    </source>
</reference>
<feature type="compositionally biased region" description="Basic and acidic residues" evidence="6">
    <location>
        <begin position="23"/>
        <end position="42"/>
    </location>
</feature>
<comment type="caution">
    <text evidence="8">The sequence shown here is derived from an EMBL/GenBank/DDBJ whole genome shotgun (WGS) entry which is preliminary data.</text>
</comment>
<dbReference type="Pfam" id="PF01749">
    <property type="entry name" value="IBB"/>
    <property type="match status" value="1"/>
</dbReference>
<evidence type="ECO:0000256" key="3">
    <source>
        <dbReference type="ARBA" id="ARBA00022737"/>
    </source>
</evidence>
<proteinExistence type="inferred from homology"/>
<dbReference type="InterPro" id="IPR036975">
    <property type="entry name" value="Importin-a_IBB_sf"/>
</dbReference>
<evidence type="ECO:0000313" key="8">
    <source>
        <dbReference type="EMBL" id="KAB1275147.1"/>
    </source>
</evidence>
<comment type="similarity">
    <text evidence="1 5">Belongs to the importin alpha family.</text>
</comment>